<keyword evidence="2" id="KW-1185">Reference proteome</keyword>
<name>A0A7L2MCN7_9PASS</name>
<organism evidence="1 2">
    <name type="scientific">Rhadina sibilatrix</name>
    <dbReference type="NCBI Taxonomy" id="2585818"/>
    <lineage>
        <taxon>Eukaryota</taxon>
        <taxon>Metazoa</taxon>
        <taxon>Chordata</taxon>
        <taxon>Craniata</taxon>
        <taxon>Vertebrata</taxon>
        <taxon>Euteleostomi</taxon>
        <taxon>Archelosauria</taxon>
        <taxon>Archosauria</taxon>
        <taxon>Dinosauria</taxon>
        <taxon>Saurischia</taxon>
        <taxon>Theropoda</taxon>
        <taxon>Coelurosauria</taxon>
        <taxon>Aves</taxon>
        <taxon>Neognathae</taxon>
        <taxon>Neoaves</taxon>
        <taxon>Telluraves</taxon>
        <taxon>Australaves</taxon>
        <taxon>Passeriformes</taxon>
        <taxon>Sylvioidea</taxon>
        <taxon>Phylloscopidae</taxon>
        <taxon>Rhadina</taxon>
    </lineage>
</organism>
<proteinExistence type="predicted"/>
<gene>
    <name evidence="1" type="primary">Mrpl47</name>
    <name evidence="1" type="ORF">RHASIB_R05271</name>
</gene>
<dbReference type="AlphaFoldDB" id="A0A7L2MCN7"/>
<evidence type="ECO:0000313" key="1">
    <source>
        <dbReference type="EMBL" id="NXR57673.1"/>
    </source>
</evidence>
<feature type="non-terminal residue" evidence="1">
    <location>
        <position position="1"/>
    </location>
</feature>
<feature type="non-terminal residue" evidence="1">
    <location>
        <position position="177"/>
    </location>
</feature>
<dbReference type="Proteomes" id="UP000587697">
    <property type="component" value="Unassembled WGS sequence"/>
</dbReference>
<accession>A0A7L2MCN7</accession>
<protein>
    <submittedName>
        <fullName evidence="1">RM47 protein</fullName>
    </submittedName>
</protein>
<evidence type="ECO:0000313" key="2">
    <source>
        <dbReference type="Proteomes" id="UP000587697"/>
    </source>
</evidence>
<dbReference type="EMBL" id="VWYO01000827">
    <property type="protein sequence ID" value="NXR57673.1"/>
    <property type="molecule type" value="Genomic_DNA"/>
</dbReference>
<comment type="caution">
    <text evidence="1">The sequence shown here is derived from an EMBL/GenBank/DDBJ whole genome shotgun (WGS) entry which is preliminary data.</text>
</comment>
<sequence>LAAAAGRAALGRGLTAALRLPRARPVLPGMALNLYHKNLPKIETLHQVKFLHTTVSRRGLEEFFDDPGNWGEKSVKSGELYVAFLIVIIELKPNLVFLHHREQTSMKNIDLVVREREIALRLLQTGHEKPVPGEWRNDFLGRTFWYSYKEWPIPWHLNKKHKKKRFYYLPHVNHFIR</sequence>
<reference evidence="1 2" key="1">
    <citation type="submission" date="2019-09" db="EMBL/GenBank/DDBJ databases">
        <title>Bird 10,000 Genomes (B10K) Project - Family phase.</title>
        <authorList>
            <person name="Zhang G."/>
        </authorList>
    </citation>
    <scope>NUCLEOTIDE SEQUENCE [LARGE SCALE GENOMIC DNA]</scope>
    <source>
        <strain evidence="1">B10K-DU-002-26</strain>
        <tissue evidence="1">Muscle</tissue>
    </source>
</reference>